<dbReference type="AlphaFoldDB" id="A0AAW1W974"/>
<dbReference type="PROSITE" id="PS00198">
    <property type="entry name" value="4FE4S_FER_1"/>
    <property type="match status" value="1"/>
</dbReference>
<organism evidence="7 8">
    <name type="scientific">Rubus argutus</name>
    <name type="common">Southern blackberry</name>
    <dbReference type="NCBI Taxonomy" id="59490"/>
    <lineage>
        <taxon>Eukaryota</taxon>
        <taxon>Viridiplantae</taxon>
        <taxon>Streptophyta</taxon>
        <taxon>Embryophyta</taxon>
        <taxon>Tracheophyta</taxon>
        <taxon>Spermatophyta</taxon>
        <taxon>Magnoliopsida</taxon>
        <taxon>eudicotyledons</taxon>
        <taxon>Gunneridae</taxon>
        <taxon>Pentapetalae</taxon>
        <taxon>rosids</taxon>
        <taxon>fabids</taxon>
        <taxon>Rosales</taxon>
        <taxon>Rosaceae</taxon>
        <taxon>Rosoideae</taxon>
        <taxon>Rosoideae incertae sedis</taxon>
        <taxon>Rubus</taxon>
    </lineage>
</organism>
<proteinExistence type="predicted"/>
<evidence type="ECO:0000313" key="7">
    <source>
        <dbReference type="EMBL" id="KAK9921339.1"/>
    </source>
</evidence>
<dbReference type="InterPro" id="IPR000172">
    <property type="entry name" value="GMC_OxRdtase_N"/>
</dbReference>
<accession>A0AAW1W974</accession>
<gene>
    <name evidence="7" type="ORF">M0R45_029851</name>
</gene>
<dbReference type="GO" id="GO:0016614">
    <property type="term" value="F:oxidoreductase activity, acting on CH-OH group of donors"/>
    <property type="evidence" value="ECO:0007669"/>
    <property type="project" value="InterPro"/>
</dbReference>
<dbReference type="Gene3D" id="3.50.50.60">
    <property type="entry name" value="FAD/NAD(P)-binding domain"/>
    <property type="match status" value="2"/>
</dbReference>
<feature type="region of interest" description="Disordered" evidence="5">
    <location>
        <begin position="485"/>
        <end position="515"/>
    </location>
</feature>
<evidence type="ECO:0000256" key="5">
    <source>
        <dbReference type="SAM" id="MobiDB-lite"/>
    </source>
</evidence>
<feature type="domain" description="4Fe-4S ferredoxin-type" evidence="6">
    <location>
        <begin position="186"/>
        <end position="215"/>
    </location>
</feature>
<evidence type="ECO:0000259" key="6">
    <source>
        <dbReference type="PROSITE" id="PS51379"/>
    </source>
</evidence>
<keyword evidence="8" id="KW-1185">Reference proteome</keyword>
<dbReference type="GO" id="GO:0050660">
    <property type="term" value="F:flavin adenine dinucleotide binding"/>
    <property type="evidence" value="ECO:0007669"/>
    <property type="project" value="InterPro"/>
</dbReference>
<dbReference type="SUPFAM" id="SSF51905">
    <property type="entry name" value="FAD/NAD(P)-binding domain"/>
    <property type="match status" value="1"/>
</dbReference>
<dbReference type="PROSITE" id="PS51379">
    <property type="entry name" value="4FE4S_FER_2"/>
    <property type="match status" value="1"/>
</dbReference>
<evidence type="ECO:0000256" key="1">
    <source>
        <dbReference type="ARBA" id="ARBA00001974"/>
    </source>
</evidence>
<evidence type="ECO:0000256" key="2">
    <source>
        <dbReference type="ARBA" id="ARBA00022630"/>
    </source>
</evidence>
<keyword evidence="4" id="KW-0560">Oxidoreductase</keyword>
<dbReference type="Pfam" id="PF00732">
    <property type="entry name" value="GMC_oxred_N"/>
    <property type="match status" value="1"/>
</dbReference>
<dbReference type="InterPro" id="IPR017896">
    <property type="entry name" value="4Fe4S_Fe-S-bd"/>
</dbReference>
<comment type="cofactor">
    <cofactor evidence="1">
        <name>FAD</name>
        <dbReference type="ChEBI" id="CHEBI:57692"/>
    </cofactor>
</comment>
<comment type="caution">
    <text evidence="7">The sequence shown here is derived from an EMBL/GenBank/DDBJ whole genome shotgun (WGS) entry which is preliminary data.</text>
</comment>
<dbReference type="EMBL" id="JBEDUW010000006">
    <property type="protein sequence ID" value="KAK9921339.1"/>
    <property type="molecule type" value="Genomic_DNA"/>
</dbReference>
<dbReference type="PANTHER" id="PTHR47470">
    <property type="entry name" value="CHOLESTEROL OXIDASE"/>
    <property type="match status" value="1"/>
</dbReference>
<protein>
    <recommendedName>
        <fullName evidence="6">4Fe-4S ferredoxin-type domain-containing protein</fullName>
    </recommendedName>
</protein>
<sequence length="515" mass="56589">MEKNAALEGSVGRESYDAVVVGSGYGGSVAACRLAMAGVRVCLLEKGRKWEAQDFPTDSFGMLSAARMENQNLGISYGPRDALFQMYDQNDSLAAVACGLGGGSLVNAGVMMPAPVRARRHPKWPKEWERNWGSCESSAADMLRIQSLPVKFPSAKILEEVADGETFETSIKLSVNFDIEEPITNGTKRPQMGSCLACGNCLSGCPYNAKSSTDKNYLFSAIQAGCIVRTECQAQYVVRNMFQHKGKNGRRWLVYLNEIDYITCDFVILSAGVFGTAEILFQSQMRGLKLSEALGSGFSCNGNTVAYLAGTTAPLNGYGLDRKQVFTTPFGERPGPSISSSYTSSLGFTIQSAVLPIAYPYLLFKGITTYGWPAGYWFLHGIIDKIRHVIGSKASQAMVLIAVGHDESDAEHISRNLVPEVLKYKSKEGLESVLKLLTKVQNPSLRRILLTVRDQWSQLRNMRGLCWGYHHATAYLRMRMNSQDQTGSDEWKLGTGKISSPSKRESWRPCGNMSL</sequence>
<evidence type="ECO:0000313" key="8">
    <source>
        <dbReference type="Proteomes" id="UP001457282"/>
    </source>
</evidence>
<dbReference type="InterPro" id="IPR017900">
    <property type="entry name" value="4Fe4S_Fe_S_CS"/>
</dbReference>
<dbReference type="PANTHER" id="PTHR47470:SF1">
    <property type="entry name" value="FAD-DEPENDENT OXIDOREDUCTASE 2 FAD BINDING DOMAIN-CONTAINING PROTEIN"/>
    <property type="match status" value="1"/>
</dbReference>
<name>A0AAW1W974_RUBAR</name>
<evidence type="ECO:0000256" key="3">
    <source>
        <dbReference type="ARBA" id="ARBA00022827"/>
    </source>
</evidence>
<keyword evidence="3" id="KW-0274">FAD</keyword>
<dbReference type="InterPro" id="IPR052542">
    <property type="entry name" value="Cholesterol_Oxidase"/>
</dbReference>
<keyword evidence="2" id="KW-0285">Flavoprotein</keyword>
<dbReference type="InterPro" id="IPR036188">
    <property type="entry name" value="FAD/NAD-bd_sf"/>
</dbReference>
<dbReference type="PROSITE" id="PS51257">
    <property type="entry name" value="PROKAR_LIPOPROTEIN"/>
    <property type="match status" value="1"/>
</dbReference>
<evidence type="ECO:0000256" key="4">
    <source>
        <dbReference type="ARBA" id="ARBA00023002"/>
    </source>
</evidence>
<dbReference type="Proteomes" id="UP001457282">
    <property type="component" value="Unassembled WGS sequence"/>
</dbReference>
<reference evidence="7 8" key="1">
    <citation type="journal article" date="2023" name="G3 (Bethesda)">
        <title>A chromosome-length genome assembly and annotation of blackberry (Rubus argutus, cv. 'Hillquist').</title>
        <authorList>
            <person name="Bruna T."/>
            <person name="Aryal R."/>
            <person name="Dudchenko O."/>
            <person name="Sargent D.J."/>
            <person name="Mead D."/>
            <person name="Buti M."/>
            <person name="Cavallini A."/>
            <person name="Hytonen T."/>
            <person name="Andres J."/>
            <person name="Pham M."/>
            <person name="Weisz D."/>
            <person name="Mascagni F."/>
            <person name="Usai G."/>
            <person name="Natali L."/>
            <person name="Bassil N."/>
            <person name="Fernandez G.E."/>
            <person name="Lomsadze A."/>
            <person name="Armour M."/>
            <person name="Olukolu B."/>
            <person name="Poorten T."/>
            <person name="Britton C."/>
            <person name="Davik J."/>
            <person name="Ashrafi H."/>
            <person name="Aiden E.L."/>
            <person name="Borodovsky M."/>
            <person name="Worthington M."/>
        </authorList>
    </citation>
    <scope>NUCLEOTIDE SEQUENCE [LARGE SCALE GENOMIC DNA]</scope>
    <source>
        <strain evidence="7">PI 553951</strain>
    </source>
</reference>